<dbReference type="EMBL" id="KN831991">
    <property type="protein sequence ID" value="KIO01006.1"/>
    <property type="molecule type" value="Genomic_DNA"/>
</dbReference>
<organism evidence="1 2">
    <name type="scientific">Pisolithus tinctorius Marx 270</name>
    <dbReference type="NCBI Taxonomy" id="870435"/>
    <lineage>
        <taxon>Eukaryota</taxon>
        <taxon>Fungi</taxon>
        <taxon>Dikarya</taxon>
        <taxon>Basidiomycota</taxon>
        <taxon>Agaricomycotina</taxon>
        <taxon>Agaricomycetes</taxon>
        <taxon>Agaricomycetidae</taxon>
        <taxon>Boletales</taxon>
        <taxon>Sclerodermatineae</taxon>
        <taxon>Pisolithaceae</taxon>
        <taxon>Pisolithus</taxon>
    </lineage>
</organism>
<keyword evidence="2" id="KW-1185">Reference proteome</keyword>
<evidence type="ECO:0000313" key="2">
    <source>
        <dbReference type="Proteomes" id="UP000054217"/>
    </source>
</evidence>
<dbReference type="HOGENOM" id="CLU_2850666_0_0_1"/>
<name>A0A0C3P0G6_PISTI</name>
<gene>
    <name evidence="1" type="ORF">M404DRAFT_1003292</name>
</gene>
<reference evidence="1 2" key="1">
    <citation type="submission" date="2014-04" db="EMBL/GenBank/DDBJ databases">
        <authorList>
            <consortium name="DOE Joint Genome Institute"/>
            <person name="Kuo A."/>
            <person name="Kohler A."/>
            <person name="Costa M.D."/>
            <person name="Nagy L.G."/>
            <person name="Floudas D."/>
            <person name="Copeland A."/>
            <person name="Barry K.W."/>
            <person name="Cichocki N."/>
            <person name="Veneault-Fourrey C."/>
            <person name="LaButti K."/>
            <person name="Lindquist E.A."/>
            <person name="Lipzen A."/>
            <person name="Lundell T."/>
            <person name="Morin E."/>
            <person name="Murat C."/>
            <person name="Sun H."/>
            <person name="Tunlid A."/>
            <person name="Henrissat B."/>
            <person name="Grigoriev I.V."/>
            <person name="Hibbett D.S."/>
            <person name="Martin F."/>
            <person name="Nordberg H.P."/>
            <person name="Cantor M.N."/>
            <person name="Hua S.X."/>
        </authorList>
    </citation>
    <scope>NUCLEOTIDE SEQUENCE [LARGE SCALE GENOMIC DNA]</scope>
    <source>
        <strain evidence="1 2">Marx 270</strain>
    </source>
</reference>
<protein>
    <submittedName>
        <fullName evidence="1">Uncharacterized protein</fullName>
    </submittedName>
</protein>
<reference evidence="2" key="2">
    <citation type="submission" date="2015-01" db="EMBL/GenBank/DDBJ databases">
        <title>Evolutionary Origins and Diversification of the Mycorrhizal Mutualists.</title>
        <authorList>
            <consortium name="DOE Joint Genome Institute"/>
            <consortium name="Mycorrhizal Genomics Consortium"/>
            <person name="Kohler A."/>
            <person name="Kuo A."/>
            <person name="Nagy L.G."/>
            <person name="Floudas D."/>
            <person name="Copeland A."/>
            <person name="Barry K.W."/>
            <person name="Cichocki N."/>
            <person name="Veneault-Fourrey C."/>
            <person name="LaButti K."/>
            <person name="Lindquist E.A."/>
            <person name="Lipzen A."/>
            <person name="Lundell T."/>
            <person name="Morin E."/>
            <person name="Murat C."/>
            <person name="Riley R."/>
            <person name="Ohm R."/>
            <person name="Sun H."/>
            <person name="Tunlid A."/>
            <person name="Henrissat B."/>
            <person name="Grigoriev I.V."/>
            <person name="Hibbett D.S."/>
            <person name="Martin F."/>
        </authorList>
    </citation>
    <scope>NUCLEOTIDE SEQUENCE [LARGE SCALE GENOMIC DNA]</scope>
    <source>
        <strain evidence="2">Marx 270</strain>
    </source>
</reference>
<dbReference type="Proteomes" id="UP000054217">
    <property type="component" value="Unassembled WGS sequence"/>
</dbReference>
<dbReference type="AlphaFoldDB" id="A0A0C3P0G6"/>
<proteinExistence type="predicted"/>
<evidence type="ECO:0000313" key="1">
    <source>
        <dbReference type="EMBL" id="KIO01006.1"/>
    </source>
</evidence>
<accession>A0A0C3P0G6</accession>
<sequence>MGHWDRDWQYKRSCNYPVHLGGCALFCCLPNHIRVFLWVSGATECGKGWGFGGCKRGPVKVDVRI</sequence>
<dbReference type="InParanoid" id="A0A0C3P0G6"/>